<evidence type="ECO:0000256" key="7">
    <source>
        <dbReference type="ARBA" id="ARBA00022984"/>
    </source>
</evidence>
<evidence type="ECO:0000256" key="11">
    <source>
        <dbReference type="RuleBase" id="RU004136"/>
    </source>
</evidence>
<dbReference type="Proteomes" id="UP001235712">
    <property type="component" value="Unassembled WGS sequence"/>
</dbReference>
<accession>A0ABT9P0W2</accession>
<comment type="pathway">
    <text evidence="10 11">Cell wall biogenesis; peptidoglycan biosynthesis.</text>
</comment>
<evidence type="ECO:0000256" key="1">
    <source>
        <dbReference type="ARBA" id="ARBA00022490"/>
    </source>
</evidence>
<dbReference type="GO" id="GO:0047480">
    <property type="term" value="F:UDP-N-acetylmuramoyl-tripeptide-D-alanyl-D-alanine ligase activity"/>
    <property type="evidence" value="ECO:0007669"/>
    <property type="project" value="UniProtKB-EC"/>
</dbReference>
<dbReference type="SUPFAM" id="SSF63418">
    <property type="entry name" value="MurE/MurF N-terminal domain"/>
    <property type="match status" value="1"/>
</dbReference>
<keyword evidence="7 10" id="KW-0573">Peptidoglycan synthesis</keyword>
<comment type="subcellular location">
    <subcellularLocation>
        <location evidence="10 11">Cytoplasm</location>
    </subcellularLocation>
</comment>
<dbReference type="InterPro" id="IPR035911">
    <property type="entry name" value="MurE/MurF_N"/>
</dbReference>
<keyword evidence="8 10" id="KW-0131">Cell cycle</keyword>
<evidence type="ECO:0000256" key="2">
    <source>
        <dbReference type="ARBA" id="ARBA00022598"/>
    </source>
</evidence>
<dbReference type="InterPro" id="IPR004101">
    <property type="entry name" value="Mur_ligase_C"/>
</dbReference>
<keyword evidence="1 10" id="KW-0963">Cytoplasm</keyword>
<dbReference type="EMBL" id="JAUSQZ010000001">
    <property type="protein sequence ID" value="MDP9826314.1"/>
    <property type="molecule type" value="Genomic_DNA"/>
</dbReference>
<feature type="domain" description="Mur ligase C-terminal" evidence="12">
    <location>
        <begin position="304"/>
        <end position="425"/>
    </location>
</feature>
<proteinExistence type="inferred from homology"/>
<dbReference type="RefSeq" id="WP_307240993.1">
    <property type="nucleotide sequence ID" value="NZ_JAUSQZ010000001.1"/>
</dbReference>
<comment type="function">
    <text evidence="10 11">Involved in cell wall formation. Catalyzes the final step in the synthesis of UDP-N-acetylmuramoyl-pentapeptide, the precursor of murein.</text>
</comment>
<dbReference type="Gene3D" id="3.40.1190.10">
    <property type="entry name" value="Mur-like, catalytic domain"/>
    <property type="match status" value="1"/>
</dbReference>
<dbReference type="Gene3D" id="3.90.190.20">
    <property type="entry name" value="Mur ligase, C-terminal domain"/>
    <property type="match status" value="1"/>
</dbReference>
<keyword evidence="5 10" id="KW-0067">ATP-binding</keyword>
<evidence type="ECO:0000256" key="9">
    <source>
        <dbReference type="ARBA" id="ARBA00023316"/>
    </source>
</evidence>
<feature type="domain" description="Mur ligase central" evidence="13">
    <location>
        <begin position="101"/>
        <end position="282"/>
    </location>
</feature>
<dbReference type="InterPro" id="IPR013221">
    <property type="entry name" value="Mur_ligase_cen"/>
</dbReference>
<dbReference type="Pfam" id="PF08245">
    <property type="entry name" value="Mur_ligase_M"/>
    <property type="match status" value="1"/>
</dbReference>
<evidence type="ECO:0000256" key="3">
    <source>
        <dbReference type="ARBA" id="ARBA00022618"/>
    </source>
</evidence>
<name>A0ABT9P0W2_9ACTN</name>
<keyword evidence="2 10" id="KW-0436">Ligase</keyword>
<dbReference type="PANTHER" id="PTHR43024:SF1">
    <property type="entry name" value="UDP-N-ACETYLMURAMOYL-TRIPEPTIDE--D-ALANYL-D-ALANINE LIGASE"/>
    <property type="match status" value="1"/>
</dbReference>
<evidence type="ECO:0000256" key="6">
    <source>
        <dbReference type="ARBA" id="ARBA00022960"/>
    </source>
</evidence>
<evidence type="ECO:0000256" key="4">
    <source>
        <dbReference type="ARBA" id="ARBA00022741"/>
    </source>
</evidence>
<evidence type="ECO:0000259" key="12">
    <source>
        <dbReference type="Pfam" id="PF02875"/>
    </source>
</evidence>
<dbReference type="SUPFAM" id="SSF53623">
    <property type="entry name" value="MurD-like peptide ligases, catalytic domain"/>
    <property type="match status" value="1"/>
</dbReference>
<organism evidence="14 15">
    <name type="scientific">Kineosporia succinea</name>
    <dbReference type="NCBI Taxonomy" id="84632"/>
    <lineage>
        <taxon>Bacteria</taxon>
        <taxon>Bacillati</taxon>
        <taxon>Actinomycetota</taxon>
        <taxon>Actinomycetes</taxon>
        <taxon>Kineosporiales</taxon>
        <taxon>Kineosporiaceae</taxon>
        <taxon>Kineosporia</taxon>
    </lineage>
</organism>
<evidence type="ECO:0000313" key="15">
    <source>
        <dbReference type="Proteomes" id="UP001235712"/>
    </source>
</evidence>
<dbReference type="HAMAP" id="MF_02019">
    <property type="entry name" value="MurF"/>
    <property type="match status" value="1"/>
</dbReference>
<evidence type="ECO:0000256" key="5">
    <source>
        <dbReference type="ARBA" id="ARBA00022840"/>
    </source>
</evidence>
<evidence type="ECO:0000313" key="14">
    <source>
        <dbReference type="EMBL" id="MDP9826314.1"/>
    </source>
</evidence>
<protein>
    <recommendedName>
        <fullName evidence="10 11">UDP-N-acetylmuramoyl-tripeptide--D-alanyl-D-alanine ligase</fullName>
        <ecNumber evidence="10 11">6.3.2.10</ecNumber>
    </recommendedName>
    <alternativeName>
        <fullName evidence="10">D-alanyl-D-alanine-adding enzyme</fullName>
    </alternativeName>
</protein>
<evidence type="ECO:0000256" key="10">
    <source>
        <dbReference type="HAMAP-Rule" id="MF_02019"/>
    </source>
</evidence>
<dbReference type="InterPro" id="IPR036615">
    <property type="entry name" value="Mur_ligase_C_dom_sf"/>
</dbReference>
<dbReference type="Gene3D" id="3.40.1390.10">
    <property type="entry name" value="MurE/MurF, N-terminal domain"/>
    <property type="match status" value="1"/>
</dbReference>
<keyword evidence="15" id="KW-1185">Reference proteome</keyword>
<comment type="catalytic activity">
    <reaction evidence="10 11">
        <text>D-alanyl-D-alanine + UDP-N-acetyl-alpha-D-muramoyl-L-alanyl-gamma-D-glutamyl-meso-2,6-diaminopimelate + ATP = UDP-N-acetyl-alpha-D-muramoyl-L-alanyl-gamma-D-glutamyl-meso-2,6-diaminopimeloyl-D-alanyl-D-alanine + ADP + phosphate + H(+)</text>
        <dbReference type="Rhea" id="RHEA:28374"/>
        <dbReference type="ChEBI" id="CHEBI:15378"/>
        <dbReference type="ChEBI" id="CHEBI:30616"/>
        <dbReference type="ChEBI" id="CHEBI:43474"/>
        <dbReference type="ChEBI" id="CHEBI:57822"/>
        <dbReference type="ChEBI" id="CHEBI:61386"/>
        <dbReference type="ChEBI" id="CHEBI:83905"/>
        <dbReference type="ChEBI" id="CHEBI:456216"/>
        <dbReference type="EC" id="6.3.2.10"/>
    </reaction>
</comment>
<comment type="caution">
    <text evidence="14">The sequence shown here is derived from an EMBL/GenBank/DDBJ whole genome shotgun (WGS) entry which is preliminary data.</text>
</comment>
<dbReference type="Pfam" id="PF02875">
    <property type="entry name" value="Mur_ligase_C"/>
    <property type="match status" value="1"/>
</dbReference>
<dbReference type="InterPro" id="IPR051046">
    <property type="entry name" value="MurCDEF_CellWall_CoF430Synth"/>
</dbReference>
<sequence length="451" mass="47373">MIPMTLGEIARICDGSVHGDPDRVVEGEAYLDNRRPVPRGLFVALRGTHSDGHDHTPGAHAVLGSRPTEAPTVVVADPVVALGALARHVVREVRPRVIALTGSHGETGTKDYLAALLPGALATAGNLNNELGVPLTCLRLRPDTSRLVLEMGARGVGQLSWLTSIARPDIAAVLNVGSAHIGRFGSAQLIGQAKGELVEALPADGLAVLNADDPRVMGMAWRTLAPVRTFGRRGEVSWRRVSLDDLDRPSFELGFRDEWHPVTLRRSGEHQIRNAAAAAAMALAAGESLPDVASRLSEVGPTPHRLQPREGADGLLVLDDTYNSNPDAALAALACLDAIGRRRSGRTVAVLGEMRELGPHSVSSHRHVGALARVFGVDVVVAVGAGAAEVAAESGGVHLADRDAALGWLRGELRPDDVVLVKGSRAASLDLLVEGLLDGVVPSARRVIARG</sequence>
<dbReference type="InterPro" id="IPR036565">
    <property type="entry name" value="Mur-like_cat_sf"/>
</dbReference>
<reference evidence="14 15" key="1">
    <citation type="submission" date="2023-07" db="EMBL/GenBank/DDBJ databases">
        <title>Sequencing the genomes of 1000 actinobacteria strains.</title>
        <authorList>
            <person name="Klenk H.-P."/>
        </authorList>
    </citation>
    <scope>NUCLEOTIDE SEQUENCE [LARGE SCALE GENOMIC DNA]</scope>
    <source>
        <strain evidence="14 15">DSM 44388</strain>
    </source>
</reference>
<gene>
    <name evidence="10" type="primary">murF</name>
    <name evidence="14" type="ORF">J2S57_002063</name>
</gene>
<keyword evidence="9 10" id="KW-0961">Cell wall biogenesis/degradation</keyword>
<dbReference type="PANTHER" id="PTHR43024">
    <property type="entry name" value="UDP-N-ACETYLMURAMOYL-TRIPEPTIDE--D-ALANYL-D-ALANINE LIGASE"/>
    <property type="match status" value="1"/>
</dbReference>
<evidence type="ECO:0000256" key="8">
    <source>
        <dbReference type="ARBA" id="ARBA00023306"/>
    </source>
</evidence>
<keyword evidence="3 10" id="KW-0132">Cell division</keyword>
<comment type="caution">
    <text evidence="10">Lacks conserved residue(s) required for the propagation of feature annotation.</text>
</comment>
<dbReference type="SUPFAM" id="SSF53244">
    <property type="entry name" value="MurD-like peptide ligases, peptide-binding domain"/>
    <property type="match status" value="1"/>
</dbReference>
<dbReference type="NCBIfam" id="TIGR01143">
    <property type="entry name" value="murF"/>
    <property type="match status" value="1"/>
</dbReference>
<comment type="similarity">
    <text evidence="10">Belongs to the MurCDEF family. MurF subfamily.</text>
</comment>
<keyword evidence="4 10" id="KW-0547">Nucleotide-binding</keyword>
<evidence type="ECO:0000259" key="13">
    <source>
        <dbReference type="Pfam" id="PF08245"/>
    </source>
</evidence>
<dbReference type="EC" id="6.3.2.10" evidence="10 11"/>
<keyword evidence="6 10" id="KW-0133">Cell shape</keyword>
<dbReference type="InterPro" id="IPR005863">
    <property type="entry name" value="UDP-N-AcMur_synth"/>
</dbReference>